<dbReference type="EMBL" id="JAJHJB010000012">
    <property type="protein sequence ID" value="MCC5465840.1"/>
    <property type="molecule type" value="Genomic_DNA"/>
</dbReference>
<keyword evidence="2" id="KW-1133">Transmembrane helix</keyword>
<evidence type="ECO:0000313" key="4">
    <source>
        <dbReference type="Proteomes" id="UP001165492"/>
    </source>
</evidence>
<gene>
    <name evidence="3" type="ORF">LMF89_10785</name>
</gene>
<dbReference type="Gene3D" id="3.30.450.40">
    <property type="match status" value="1"/>
</dbReference>
<evidence type="ECO:0000256" key="1">
    <source>
        <dbReference type="SAM" id="Coils"/>
    </source>
</evidence>
<accession>A0ABS8HRR3</accession>
<feature type="transmembrane region" description="Helical" evidence="2">
    <location>
        <begin position="46"/>
        <end position="64"/>
    </location>
</feature>
<dbReference type="SUPFAM" id="SSF55781">
    <property type="entry name" value="GAF domain-like"/>
    <property type="match status" value="1"/>
</dbReference>
<keyword evidence="1" id="KW-0175">Coiled coil</keyword>
<feature type="transmembrane region" description="Helical" evidence="2">
    <location>
        <begin position="7"/>
        <end position="26"/>
    </location>
</feature>
<keyword evidence="2" id="KW-0812">Transmembrane</keyword>
<keyword evidence="4" id="KW-1185">Reference proteome</keyword>
<dbReference type="Proteomes" id="UP001165492">
    <property type="component" value="Unassembled WGS sequence"/>
</dbReference>
<sequence>MFQNKYSIGFKITLMYIVISVLWILFSDYLVNSLVSDPGMVIKIEVVKGCFFVAITALMLYRLISRSSRRLRESEEQMQKKNEEIMTTYEELLASEEELKKQFDELLYREEKINRRNECLYALHEASIALMQGFMVDDLLKIVVRKMMKISGAQFGYIYLLSENDNSMISKVIEGFALSDPGECKKR</sequence>
<feature type="coiled-coil region" evidence="1">
    <location>
        <begin position="64"/>
        <end position="102"/>
    </location>
</feature>
<evidence type="ECO:0000313" key="3">
    <source>
        <dbReference type="EMBL" id="MCC5465840.1"/>
    </source>
</evidence>
<dbReference type="RefSeq" id="WP_229535064.1">
    <property type="nucleotide sequence ID" value="NZ_JAJHJB010000012.1"/>
</dbReference>
<protein>
    <submittedName>
        <fullName evidence="3">Uncharacterized protein</fullName>
    </submittedName>
</protein>
<keyword evidence="2" id="KW-0472">Membrane</keyword>
<evidence type="ECO:0000256" key="2">
    <source>
        <dbReference type="SAM" id="Phobius"/>
    </source>
</evidence>
<proteinExistence type="predicted"/>
<organism evidence="3 4">
    <name type="scientific">Pelosinus baikalensis</name>
    <dbReference type="NCBI Taxonomy" id="2892015"/>
    <lineage>
        <taxon>Bacteria</taxon>
        <taxon>Bacillati</taxon>
        <taxon>Bacillota</taxon>
        <taxon>Negativicutes</taxon>
        <taxon>Selenomonadales</taxon>
        <taxon>Sporomusaceae</taxon>
        <taxon>Pelosinus</taxon>
    </lineage>
</organism>
<name>A0ABS8HRR3_9FIRM</name>
<reference evidence="3" key="1">
    <citation type="submission" date="2021-11" db="EMBL/GenBank/DDBJ databases">
        <title>Description of a new species Pelosinus isolated from the bottom sediments of Lake Baikal.</title>
        <authorList>
            <person name="Zakharyuk A."/>
        </authorList>
    </citation>
    <scope>NUCLEOTIDE SEQUENCE</scope>
    <source>
        <strain evidence="3">Bkl1</strain>
    </source>
</reference>
<comment type="caution">
    <text evidence="3">The sequence shown here is derived from an EMBL/GenBank/DDBJ whole genome shotgun (WGS) entry which is preliminary data.</text>
</comment>
<dbReference type="InterPro" id="IPR029016">
    <property type="entry name" value="GAF-like_dom_sf"/>
</dbReference>